<dbReference type="GO" id="GO:0005886">
    <property type="term" value="C:plasma membrane"/>
    <property type="evidence" value="ECO:0007669"/>
    <property type="project" value="TreeGrafter"/>
</dbReference>
<dbReference type="GO" id="GO:0016757">
    <property type="term" value="F:glycosyltransferase activity"/>
    <property type="evidence" value="ECO:0007669"/>
    <property type="project" value="UniProtKB-KW"/>
</dbReference>
<proteinExistence type="predicted"/>
<dbReference type="InterPro" id="IPR029044">
    <property type="entry name" value="Nucleotide-diphossugar_trans"/>
</dbReference>
<keyword evidence="3" id="KW-0328">Glycosyltransferase</keyword>
<feature type="transmembrane region" description="Helical" evidence="1">
    <location>
        <begin position="273"/>
        <end position="294"/>
    </location>
</feature>
<dbReference type="PANTHER" id="PTHR48090:SF8">
    <property type="entry name" value="GLYCOSYLTRANSFERASE CSBB-RELATED"/>
    <property type="match status" value="1"/>
</dbReference>
<organism evidence="3">
    <name type="scientific">bioreactor metagenome</name>
    <dbReference type="NCBI Taxonomy" id="1076179"/>
    <lineage>
        <taxon>unclassified sequences</taxon>
        <taxon>metagenomes</taxon>
        <taxon>ecological metagenomes</taxon>
    </lineage>
</organism>
<protein>
    <submittedName>
        <fullName evidence="3">Prophage bactoprenol glucosyl transferase</fullName>
        <ecNumber evidence="3">2.4.1.-</ecNumber>
    </submittedName>
</protein>
<dbReference type="EMBL" id="VSSQ01002745">
    <property type="protein sequence ID" value="MPM17159.1"/>
    <property type="molecule type" value="Genomic_DNA"/>
</dbReference>
<name>A0A644XM27_9ZZZZ</name>
<keyword evidence="1" id="KW-0812">Transmembrane</keyword>
<dbReference type="EC" id="2.4.1.-" evidence="3"/>
<feature type="transmembrane region" description="Helical" evidence="1">
    <location>
        <begin position="235"/>
        <end position="261"/>
    </location>
</feature>
<dbReference type="AlphaFoldDB" id="A0A644XM27"/>
<feature type="domain" description="Glycosyltransferase 2-like" evidence="2">
    <location>
        <begin position="8"/>
        <end position="174"/>
    </location>
</feature>
<gene>
    <name evidence="3" type="primary">yfdH_2</name>
    <name evidence="3" type="ORF">SDC9_63547</name>
</gene>
<dbReference type="Pfam" id="PF00535">
    <property type="entry name" value="Glycos_transf_2"/>
    <property type="match status" value="1"/>
</dbReference>
<evidence type="ECO:0000313" key="3">
    <source>
        <dbReference type="EMBL" id="MPM17159.1"/>
    </source>
</evidence>
<dbReference type="PANTHER" id="PTHR48090">
    <property type="entry name" value="UNDECAPRENYL-PHOSPHATE 4-DEOXY-4-FORMAMIDO-L-ARABINOSE TRANSFERASE-RELATED"/>
    <property type="match status" value="1"/>
</dbReference>
<dbReference type="CDD" id="cd04187">
    <property type="entry name" value="DPM1_like_bac"/>
    <property type="match status" value="1"/>
</dbReference>
<accession>A0A644XM27</accession>
<sequence>MAKKPLVSIVCPCYNEEAMLPLYYDKVSEVVFERLTAYDFELLLINDGSKDGTLAIQRALAARDERVKYLSFSRNFGKEAAMYAGLKNATGDFVCVMDCDLQDPPELIEEMLKRLEDPDCDCVATRRVTRKGEPKIRSAFARAFYHIINRISDTEFVDGARDFRMMRRSVVDAVLQLTEYHRFSKGLFMWVGFNTVWLEYENIERAAGETKWSFWKLAAYAVEGIVSFSTVPLRIATVTGCIVSAMALIYMVVRVVIAMIWGNPVAGYPSLLAIMLCLGGFILLALGIIGEYVARTYMEAKRRPIYIQKESNIK</sequence>
<dbReference type="Gene3D" id="3.90.550.10">
    <property type="entry name" value="Spore Coat Polysaccharide Biosynthesis Protein SpsA, Chain A"/>
    <property type="match status" value="1"/>
</dbReference>
<dbReference type="InterPro" id="IPR001173">
    <property type="entry name" value="Glyco_trans_2-like"/>
</dbReference>
<keyword evidence="3" id="KW-0808">Transferase</keyword>
<evidence type="ECO:0000256" key="1">
    <source>
        <dbReference type="SAM" id="Phobius"/>
    </source>
</evidence>
<reference evidence="3" key="1">
    <citation type="submission" date="2019-08" db="EMBL/GenBank/DDBJ databases">
        <authorList>
            <person name="Kucharzyk K."/>
            <person name="Murdoch R.W."/>
            <person name="Higgins S."/>
            <person name="Loffler F."/>
        </authorList>
    </citation>
    <scope>NUCLEOTIDE SEQUENCE</scope>
</reference>
<dbReference type="SUPFAM" id="SSF53448">
    <property type="entry name" value="Nucleotide-diphospho-sugar transferases"/>
    <property type="match status" value="1"/>
</dbReference>
<comment type="caution">
    <text evidence="3">The sequence shown here is derived from an EMBL/GenBank/DDBJ whole genome shotgun (WGS) entry which is preliminary data.</text>
</comment>
<dbReference type="InterPro" id="IPR050256">
    <property type="entry name" value="Glycosyltransferase_2"/>
</dbReference>
<evidence type="ECO:0000259" key="2">
    <source>
        <dbReference type="Pfam" id="PF00535"/>
    </source>
</evidence>
<keyword evidence="1" id="KW-0472">Membrane</keyword>
<keyword evidence="1" id="KW-1133">Transmembrane helix</keyword>